<dbReference type="OrthoDB" id="981660at2"/>
<keyword evidence="2" id="KW-1185">Reference proteome</keyword>
<dbReference type="AlphaFoldDB" id="A0A1T5JCN5"/>
<name>A0A1T5JCN5_9GAMM</name>
<reference evidence="1 2" key="1">
    <citation type="submission" date="2017-02" db="EMBL/GenBank/DDBJ databases">
        <authorList>
            <person name="Peterson S.W."/>
        </authorList>
    </citation>
    <scope>NUCLEOTIDE SEQUENCE [LARGE SCALE GENOMIC DNA]</scope>
    <source>
        <strain evidence="1 2">P15</strain>
    </source>
</reference>
<gene>
    <name evidence="1" type="ORF">SAMN06296058_0700</name>
</gene>
<dbReference type="RefSeq" id="WP_079723079.1">
    <property type="nucleotide sequence ID" value="NZ_BMCL01000003.1"/>
</dbReference>
<sequence length="286" mass="31559">MGHFLQGMPPFQAARVENAFVERHYNLYVDLPAIQLYCHHSLCLGMRFFTAMNQIEVQQHTHAAGSVPKKLVREFVTYRCKNCSATDKIFAIELRHAGKHADVFKFGEVPAFGPPNPAKLISLVRPDRDLYVKGRQCETQGLGIAAFSYYRRVIENQRHRIFDEIIRVLSSVSPGHPAIADLQAARAARQFAQSVEAIKHALPDSLMIAGRDPLRLLHGALSVGIHALSDEECLERATAIRTVLSEFAVRLSDVMKDDAELTAAVAKLTSIEDAVRSGSGSEGDAG</sequence>
<dbReference type="EMBL" id="FUZV01000001">
    <property type="protein sequence ID" value="SKC49200.1"/>
    <property type="molecule type" value="Genomic_DNA"/>
</dbReference>
<evidence type="ECO:0000313" key="2">
    <source>
        <dbReference type="Proteomes" id="UP000190341"/>
    </source>
</evidence>
<organism evidence="1 2">
    <name type="scientific">Pseudoxanthomonas indica</name>
    <dbReference type="NCBI Taxonomy" id="428993"/>
    <lineage>
        <taxon>Bacteria</taxon>
        <taxon>Pseudomonadati</taxon>
        <taxon>Pseudomonadota</taxon>
        <taxon>Gammaproteobacteria</taxon>
        <taxon>Lysobacterales</taxon>
        <taxon>Lysobacteraceae</taxon>
        <taxon>Pseudoxanthomonas</taxon>
    </lineage>
</organism>
<accession>A0A1T5JCN5</accession>
<evidence type="ECO:0000313" key="1">
    <source>
        <dbReference type="EMBL" id="SKC49200.1"/>
    </source>
</evidence>
<protein>
    <submittedName>
        <fullName evidence="1">Uncharacterized protein</fullName>
    </submittedName>
</protein>
<proteinExistence type="predicted"/>
<dbReference type="Proteomes" id="UP000190341">
    <property type="component" value="Unassembled WGS sequence"/>
</dbReference>